<proteinExistence type="predicted"/>
<organism evidence="3 4">
    <name type="scientific">Steinernema hermaphroditum</name>
    <dbReference type="NCBI Taxonomy" id="289476"/>
    <lineage>
        <taxon>Eukaryota</taxon>
        <taxon>Metazoa</taxon>
        <taxon>Ecdysozoa</taxon>
        <taxon>Nematoda</taxon>
        <taxon>Chromadorea</taxon>
        <taxon>Rhabditida</taxon>
        <taxon>Tylenchina</taxon>
        <taxon>Panagrolaimomorpha</taxon>
        <taxon>Strongyloidoidea</taxon>
        <taxon>Steinernematidae</taxon>
        <taxon>Steinernema</taxon>
    </lineage>
</organism>
<sequence>MIPKLFVLVAFSALFAIGDSKCAEGWLEFSNNCYFVNAERLNWTSAEAFCVARNAHLTSIHNFEENAFVSSLAADAQPRLWLNWIGGFSKNNDKIYAWSDGSNWDFALWSPVQPYPYPCVAFLINPPYMSWASANCDASTSSICKKPSV</sequence>
<dbReference type="EMBL" id="JAUCMV010000003">
    <property type="protein sequence ID" value="KAK0412078.1"/>
    <property type="molecule type" value="Genomic_DNA"/>
</dbReference>
<feature type="domain" description="C-type lectin" evidence="2">
    <location>
        <begin position="29"/>
        <end position="145"/>
    </location>
</feature>
<dbReference type="PROSITE" id="PS50041">
    <property type="entry name" value="C_TYPE_LECTIN_2"/>
    <property type="match status" value="1"/>
</dbReference>
<dbReference type="InterPro" id="IPR001304">
    <property type="entry name" value="C-type_lectin-like"/>
</dbReference>
<dbReference type="InterPro" id="IPR016186">
    <property type="entry name" value="C-type_lectin-like/link_sf"/>
</dbReference>
<name>A0AA39HW85_9BILA</name>
<evidence type="ECO:0000313" key="3">
    <source>
        <dbReference type="EMBL" id="KAK0412078.1"/>
    </source>
</evidence>
<dbReference type="SMART" id="SM00034">
    <property type="entry name" value="CLECT"/>
    <property type="match status" value="1"/>
</dbReference>
<dbReference type="InterPro" id="IPR050111">
    <property type="entry name" value="C-type_lectin/snaclec_domain"/>
</dbReference>
<comment type="caution">
    <text evidence="3">The sequence shown here is derived from an EMBL/GenBank/DDBJ whole genome shotgun (WGS) entry which is preliminary data.</text>
</comment>
<dbReference type="InterPro" id="IPR016187">
    <property type="entry name" value="CTDL_fold"/>
</dbReference>
<reference evidence="3" key="1">
    <citation type="submission" date="2023-06" db="EMBL/GenBank/DDBJ databases">
        <title>Genomic analysis of the entomopathogenic nematode Steinernema hermaphroditum.</title>
        <authorList>
            <person name="Schwarz E.M."/>
            <person name="Heppert J.K."/>
            <person name="Baniya A."/>
            <person name="Schwartz H.T."/>
            <person name="Tan C.-H."/>
            <person name="Antoshechkin I."/>
            <person name="Sternberg P.W."/>
            <person name="Goodrich-Blair H."/>
            <person name="Dillman A.R."/>
        </authorList>
    </citation>
    <scope>NUCLEOTIDE SEQUENCE</scope>
    <source>
        <strain evidence="3">PS9179</strain>
        <tissue evidence="3">Whole animal</tissue>
    </source>
</reference>
<dbReference type="CDD" id="cd00037">
    <property type="entry name" value="CLECT"/>
    <property type="match status" value="1"/>
</dbReference>
<evidence type="ECO:0000313" key="4">
    <source>
        <dbReference type="Proteomes" id="UP001175271"/>
    </source>
</evidence>
<dbReference type="Gene3D" id="3.10.100.10">
    <property type="entry name" value="Mannose-Binding Protein A, subunit A"/>
    <property type="match status" value="1"/>
</dbReference>
<gene>
    <name evidence="3" type="ORF">QR680_006024</name>
</gene>
<dbReference type="Pfam" id="PF00059">
    <property type="entry name" value="Lectin_C"/>
    <property type="match status" value="1"/>
</dbReference>
<evidence type="ECO:0000259" key="2">
    <source>
        <dbReference type="PROSITE" id="PS50041"/>
    </source>
</evidence>
<dbReference type="AlphaFoldDB" id="A0AA39HW85"/>
<keyword evidence="1" id="KW-0732">Signal</keyword>
<evidence type="ECO:0000256" key="1">
    <source>
        <dbReference type="SAM" id="SignalP"/>
    </source>
</evidence>
<dbReference type="Proteomes" id="UP001175271">
    <property type="component" value="Unassembled WGS sequence"/>
</dbReference>
<feature type="chain" id="PRO_5041465884" description="C-type lectin domain-containing protein" evidence="1">
    <location>
        <begin position="23"/>
        <end position="149"/>
    </location>
</feature>
<dbReference type="SUPFAM" id="SSF56436">
    <property type="entry name" value="C-type lectin-like"/>
    <property type="match status" value="1"/>
</dbReference>
<dbReference type="PANTHER" id="PTHR22803">
    <property type="entry name" value="MANNOSE, PHOSPHOLIPASE, LECTIN RECEPTOR RELATED"/>
    <property type="match status" value="1"/>
</dbReference>
<keyword evidence="4" id="KW-1185">Reference proteome</keyword>
<protein>
    <recommendedName>
        <fullName evidence="2">C-type lectin domain-containing protein</fullName>
    </recommendedName>
</protein>
<feature type="signal peptide" evidence="1">
    <location>
        <begin position="1"/>
        <end position="22"/>
    </location>
</feature>
<accession>A0AA39HW85</accession>